<accession>A0A485JD01</accession>
<proteinExistence type="predicted"/>
<dbReference type="Proteomes" id="UP000358010">
    <property type="component" value="Unassembled WGS sequence"/>
</dbReference>
<evidence type="ECO:0008006" key="3">
    <source>
        <dbReference type="Google" id="ProtNLM"/>
    </source>
</evidence>
<protein>
    <recommendedName>
        <fullName evidence="3">DUF262 domain-containing protein</fullName>
    </recommendedName>
</protein>
<gene>
    <name evidence="1" type="ORF">NCTC10974_02103</name>
</gene>
<evidence type="ECO:0000313" key="1">
    <source>
        <dbReference type="EMBL" id="VFT68611.1"/>
    </source>
</evidence>
<dbReference type="AlphaFoldDB" id="A0A485JD01"/>
<sequence length="108" mass="12110">MVARSNLVNLDALIKRADLGLKIQDNSSFETLNSIPARELKSGSGIAALLRKPDFQRETNHWGPEQVVSLLECYINGDLIPSVILWRSSNPSFCDRWWSSFKCVTCLG</sequence>
<evidence type="ECO:0000313" key="2">
    <source>
        <dbReference type="Proteomes" id="UP000358010"/>
    </source>
</evidence>
<reference evidence="1 2" key="1">
    <citation type="submission" date="2019-03" db="EMBL/GenBank/DDBJ databases">
        <authorList>
            <consortium name="Pathogen Informatics"/>
        </authorList>
    </citation>
    <scope>NUCLEOTIDE SEQUENCE [LARGE SCALE GENOMIC DNA]</scope>
    <source>
        <strain evidence="1 2">NCTC10974</strain>
    </source>
</reference>
<dbReference type="EMBL" id="CAADJZ010000001">
    <property type="protein sequence ID" value="VFT68611.1"/>
    <property type="molecule type" value="Genomic_DNA"/>
</dbReference>
<organism evidence="1 2">
    <name type="scientific">Escherichia coli</name>
    <dbReference type="NCBI Taxonomy" id="562"/>
    <lineage>
        <taxon>Bacteria</taxon>
        <taxon>Pseudomonadati</taxon>
        <taxon>Pseudomonadota</taxon>
        <taxon>Gammaproteobacteria</taxon>
        <taxon>Enterobacterales</taxon>
        <taxon>Enterobacteriaceae</taxon>
        <taxon>Escherichia</taxon>
    </lineage>
</organism>
<name>A0A485JD01_ECOLX</name>